<dbReference type="InterPro" id="IPR050360">
    <property type="entry name" value="MFS_Sugar_Transporters"/>
</dbReference>
<evidence type="ECO:0000313" key="10">
    <source>
        <dbReference type="EMBL" id="RAO65996.1"/>
    </source>
</evidence>
<comment type="similarity">
    <text evidence="2 7">Belongs to the major facilitator superfamily. Sugar transporter (TC 2.A.1.1) family.</text>
</comment>
<dbReference type="InterPro" id="IPR005829">
    <property type="entry name" value="Sugar_transporter_CS"/>
</dbReference>
<comment type="caution">
    <text evidence="10">The sequence shown here is derived from an EMBL/GenBank/DDBJ whole genome shotgun (WGS) entry which is preliminary data.</text>
</comment>
<dbReference type="PANTHER" id="PTHR48022">
    <property type="entry name" value="PLASTIDIC GLUCOSE TRANSPORTER 4"/>
    <property type="match status" value="1"/>
</dbReference>
<proteinExistence type="inferred from homology"/>
<keyword evidence="4 8" id="KW-0812">Transmembrane</keyword>
<dbReference type="OrthoDB" id="6612291at2759"/>
<feature type="transmembrane region" description="Helical" evidence="8">
    <location>
        <begin position="236"/>
        <end position="257"/>
    </location>
</feature>
<dbReference type="NCBIfam" id="TIGR00879">
    <property type="entry name" value="SP"/>
    <property type="match status" value="1"/>
</dbReference>
<feature type="transmembrane region" description="Helical" evidence="8">
    <location>
        <begin position="379"/>
        <end position="400"/>
    </location>
</feature>
<feature type="transmembrane region" description="Helical" evidence="8">
    <location>
        <begin position="412"/>
        <end position="430"/>
    </location>
</feature>
<keyword evidence="6 8" id="KW-0472">Membrane</keyword>
<dbReference type="PROSITE" id="PS00217">
    <property type="entry name" value="SUGAR_TRANSPORT_2"/>
    <property type="match status" value="1"/>
</dbReference>
<evidence type="ECO:0000256" key="5">
    <source>
        <dbReference type="ARBA" id="ARBA00022989"/>
    </source>
</evidence>
<organism evidence="10 11">
    <name type="scientific">Talaromyces amestolkiae</name>
    <dbReference type="NCBI Taxonomy" id="1196081"/>
    <lineage>
        <taxon>Eukaryota</taxon>
        <taxon>Fungi</taxon>
        <taxon>Dikarya</taxon>
        <taxon>Ascomycota</taxon>
        <taxon>Pezizomycotina</taxon>
        <taxon>Eurotiomycetes</taxon>
        <taxon>Eurotiomycetidae</taxon>
        <taxon>Eurotiales</taxon>
        <taxon>Trichocomaceae</taxon>
        <taxon>Talaromyces</taxon>
        <taxon>Talaromyces sect. Talaromyces</taxon>
    </lineage>
</organism>
<dbReference type="Gene3D" id="1.20.1250.20">
    <property type="entry name" value="MFS general substrate transporter like domains"/>
    <property type="match status" value="1"/>
</dbReference>
<name>A0A364KR20_TALAM</name>
<feature type="transmembrane region" description="Helical" evidence="8">
    <location>
        <begin position="480"/>
        <end position="498"/>
    </location>
</feature>
<dbReference type="Pfam" id="PF00083">
    <property type="entry name" value="Sugar_tr"/>
    <property type="match status" value="1"/>
</dbReference>
<evidence type="ECO:0000256" key="1">
    <source>
        <dbReference type="ARBA" id="ARBA00004141"/>
    </source>
</evidence>
<evidence type="ECO:0000256" key="6">
    <source>
        <dbReference type="ARBA" id="ARBA00023136"/>
    </source>
</evidence>
<comment type="subcellular location">
    <subcellularLocation>
        <location evidence="1">Membrane</location>
        <topology evidence="1">Multi-pass membrane protein</topology>
    </subcellularLocation>
</comment>
<dbReference type="EMBL" id="MIKG01000002">
    <property type="protein sequence ID" value="RAO65996.1"/>
    <property type="molecule type" value="Genomic_DNA"/>
</dbReference>
<dbReference type="RefSeq" id="XP_040730513.1">
    <property type="nucleotide sequence ID" value="XM_040874107.1"/>
</dbReference>
<dbReference type="InterPro" id="IPR005828">
    <property type="entry name" value="MFS_sugar_transport-like"/>
</dbReference>
<dbReference type="GO" id="GO:0005351">
    <property type="term" value="F:carbohydrate:proton symporter activity"/>
    <property type="evidence" value="ECO:0007669"/>
    <property type="project" value="TreeGrafter"/>
</dbReference>
<keyword evidence="11" id="KW-1185">Reference proteome</keyword>
<dbReference type="GeneID" id="63791225"/>
<evidence type="ECO:0000256" key="3">
    <source>
        <dbReference type="ARBA" id="ARBA00022448"/>
    </source>
</evidence>
<evidence type="ECO:0000256" key="4">
    <source>
        <dbReference type="ARBA" id="ARBA00022692"/>
    </source>
</evidence>
<dbReference type="AlphaFoldDB" id="A0A364KR20"/>
<protein>
    <recommendedName>
        <fullName evidence="9">Major facilitator superfamily (MFS) profile domain-containing protein</fullName>
    </recommendedName>
</protein>
<keyword evidence="5 8" id="KW-1133">Transmembrane helix</keyword>
<evidence type="ECO:0000259" key="9">
    <source>
        <dbReference type="PROSITE" id="PS50850"/>
    </source>
</evidence>
<reference evidence="10 11" key="1">
    <citation type="journal article" date="2017" name="Biotechnol. Biofuels">
        <title>Differential beta-glucosidase expression as a function of carbon source availability in Talaromyces amestolkiae: a genomic and proteomic approach.</title>
        <authorList>
            <person name="de Eugenio L.I."/>
            <person name="Mendez-Liter J.A."/>
            <person name="Nieto-Dominguez M."/>
            <person name="Alonso L."/>
            <person name="Gil-Munoz J."/>
            <person name="Barriuso J."/>
            <person name="Prieto A."/>
            <person name="Martinez M.J."/>
        </authorList>
    </citation>
    <scope>NUCLEOTIDE SEQUENCE [LARGE SCALE GENOMIC DNA]</scope>
    <source>
        <strain evidence="10 11">CIB</strain>
    </source>
</reference>
<dbReference type="InterPro" id="IPR036259">
    <property type="entry name" value="MFS_trans_sf"/>
</dbReference>
<gene>
    <name evidence="10" type="ORF">BHQ10_002008</name>
</gene>
<evidence type="ECO:0000256" key="2">
    <source>
        <dbReference type="ARBA" id="ARBA00010992"/>
    </source>
</evidence>
<feature type="transmembrane region" description="Helical" evidence="8">
    <location>
        <begin position="141"/>
        <end position="165"/>
    </location>
</feature>
<dbReference type="InterPro" id="IPR003663">
    <property type="entry name" value="Sugar/inositol_transpt"/>
</dbReference>
<accession>A0A364KR20</accession>
<dbReference type="InterPro" id="IPR020846">
    <property type="entry name" value="MFS_dom"/>
</dbReference>
<evidence type="ECO:0000313" key="11">
    <source>
        <dbReference type="Proteomes" id="UP000249363"/>
    </source>
</evidence>
<dbReference type="FunFam" id="1.20.1250.20:FF:000078">
    <property type="entry name" value="MFS maltose transporter, putative"/>
    <property type="match status" value="1"/>
</dbReference>
<evidence type="ECO:0000256" key="7">
    <source>
        <dbReference type="RuleBase" id="RU003346"/>
    </source>
</evidence>
<dbReference type="Proteomes" id="UP000249363">
    <property type="component" value="Unassembled WGS sequence"/>
</dbReference>
<keyword evidence="3 7" id="KW-0813">Transport</keyword>
<dbReference type="GO" id="GO:0016020">
    <property type="term" value="C:membrane"/>
    <property type="evidence" value="ECO:0007669"/>
    <property type="project" value="UniProtKB-SubCell"/>
</dbReference>
<feature type="transmembrane region" description="Helical" evidence="8">
    <location>
        <begin position="451"/>
        <end position="468"/>
    </location>
</feature>
<dbReference type="PANTHER" id="PTHR48022:SF57">
    <property type="entry name" value="MALTOSE TRANSPORTER, PUTATIVE (AFU_ORTHOLOGUE AFUA_4G00150)-RELATED"/>
    <property type="match status" value="1"/>
</dbReference>
<feature type="domain" description="Major facilitator superfamily (MFS) profile" evidence="9">
    <location>
        <begin position="60"/>
        <end position="502"/>
    </location>
</feature>
<evidence type="ECO:0000256" key="8">
    <source>
        <dbReference type="SAM" id="Phobius"/>
    </source>
</evidence>
<sequence length="533" mass="59368">MSSAVMEHKDEVDRTEKSDVLHSEDFTKPDLMNDAFDGENREHEMGVWEAAKSHPWACLWAFTMCFTIVMESFDMFLNSNFVAQKTFQRTYGVLTDAATDTYAIPTKWQSSLFQAGQCGAFVGVFLAGPITNRIGYRWTTILGLVLMNATIFISFFADSLTVLVIGQAFEGVPWGLFIANSPAYASEIVPLPLRSAVTATLQMSWSIGQIIVSGATYATNKRTDHWAWRLPLALQWLFPTPLLVLVFLAPESPWWLIRRGRKEEAFRSVERLGSKLEAAPQSFAMIERTVKIEEQLGGAPTLLDLFKGTDLRRTTIICLIYASQNFAGNLIANQATFFFEQAGISSDGAFKLSLVNSCLQFVANACSWFLSSWFGRRTIYLYGTAVNVTLLMILGIVASIPQNNNTNLTQAALGILISFVFAGTMGPISYTIVAETSSVRLRALSTGVGRAAYYVAEIPMIYLSSRMLNTTGWNLAGKCGYVWGGTAAFCWVMAYFFLPELKHRSYRESDILFKRKVSARKFKSTVIGVQENE</sequence>
<dbReference type="PROSITE" id="PS50850">
    <property type="entry name" value="MFS"/>
    <property type="match status" value="1"/>
</dbReference>
<dbReference type="SUPFAM" id="SSF103473">
    <property type="entry name" value="MFS general substrate transporter"/>
    <property type="match status" value="1"/>
</dbReference>